<dbReference type="Proteomes" id="UP000811255">
    <property type="component" value="Unassembled WGS sequence"/>
</dbReference>
<dbReference type="InterPro" id="IPR006530">
    <property type="entry name" value="YD"/>
</dbReference>
<sequence>MGGGASRFIGARPHEDNWTIATCKWTSFQYLCPQEKPGSGIGGCGTVLPSNVYFSCASGYTPTVDGHCRADPPVEQPCICDADGRTNPTVGNPIVLSTGAKFLTARDYETADGDFRIGRHYRSFQVGRPIDGRALPRSLPRGLTGGWNFDFSYELQLGAFSGSPSSPKAKVAVLAPDGTGFGFVLQADGRWIPDPAFGAANASNSLKLELVGDLPANLSDIAKASSTWKLTDHDDNAWTLQTRIGPNGGSYNRAWPTAKVARDGYSWTFAYNADSSLGSITDSFGRTATFSWYQYFTSSLASPPAGSLPFPQAVASIALPDGTSLRYSYDPPPATKAPSNSVIKRLIKVERLSSAGVALDSVEYLYEDARFPTHITGIIDNRQVRTRTYAYDAQGRATLTATAGGADSYEVEYGQNGTSRTRRVTNALGKASVYTYSSFTGAGPADYRLTQVAGEASPSTPASTTLTAYGSNTFISSSTDAEGRTTSTLRDARGRPTSIVEGKGTVDERTAAITWHPTLNVPVSIVRPGLTEENTYNASGQLETVTLTDTTSHTAPYSTNGQVRKWTYGWNAVGRLMSINGPLAADAQGRDDITSYAYDTQGNLVTVTNALGHVTAFGDHDAAARPRTMTDPNGVITAYSYDELGRATAITVRDPATSALNTTTAIAYDAAGQVTQLTLPATAALFMDYDPAGRLTSMRTADGERWDYAYDAMGNVSHETVKHGDGSTSLSISRNFDELGRLIRETTGVGHTAQWGYDKVGNPVSSISPNGHATTTAFDALDRVVSTVAPDSGTTALTYDARDNPVSHTDPISVTTRFVYNGFGEVIQEVSPDRGTSIYWYDAAGRLIKSSDGRGQVIAYARDALGRVTTKTPQGRPASEKIQYYWDTGGLVPTYGIGRLGKVVDGSGPTLFRYDHRGNLLLKQQTLGTTIASKLAYVYDLADRVTQITYPSGRIVRYSYDGKGRVASVTTKETATVGPWVTVSNSYSYEPFGAVAEMKLGNGLSVANERDLAGLLASRRLYRTLDGSDLSNLSYGYDADGNIASIDDHLNPANSGLYGYDAMGRLTLAVTPAGGGDQSYAYTPGTNRLASMTDAAGTRSIGYDARGNTLTETRPRGVSVTTAYDGYGRLIEYNRSNAGAQSYVYNGLDDRVAMLSPTATRRFIYDADGRGLGEYGASASEVHAEFIWALPQAANDNTPFGGDDGVGGYAPLAVASPDASGALALTWVHGNHLGVPLVTTNAAGNPVALSDAYLLPGFPGQSRVLPDLYYNRYRDYDPVTGRYIQADPIGLGGGSNLYAYAGNNPVNQVDPDGLQLRRLLPLPGAVPVGPAPPYGPGADSNRNGVPDGKDITRRMQRNLERLRDFIEVCFDDDDPCQIQKEADELECNQWHIFGTRAGYTRSQGYAICMRTVITRFGECRSRGINPANITTPLFLPNGRRSGPDKNRIKP</sequence>
<comment type="caution">
    <text evidence="4">The sequence shown here is derived from an EMBL/GenBank/DDBJ whole genome shotgun (WGS) entry which is preliminary data.</text>
</comment>
<reference evidence="4 5" key="1">
    <citation type="submission" date="2021-05" db="EMBL/GenBank/DDBJ databases">
        <title>Croceibacterium sp. LX-88 genome sequence.</title>
        <authorList>
            <person name="Luo X."/>
        </authorList>
    </citation>
    <scope>NUCLEOTIDE SEQUENCE [LARGE SCALE GENOMIC DNA]</scope>
    <source>
        <strain evidence="4 5">LX-88</strain>
    </source>
</reference>
<keyword evidence="5" id="KW-1185">Reference proteome</keyword>
<dbReference type="Pfam" id="PF25023">
    <property type="entry name" value="TEN_YD-shell"/>
    <property type="match status" value="1"/>
</dbReference>
<dbReference type="NCBIfam" id="TIGR01643">
    <property type="entry name" value="YD_repeat_2x"/>
    <property type="match status" value="8"/>
</dbReference>
<evidence type="ECO:0000313" key="5">
    <source>
        <dbReference type="Proteomes" id="UP000811255"/>
    </source>
</evidence>
<evidence type="ECO:0000256" key="2">
    <source>
        <dbReference type="SAM" id="MobiDB-lite"/>
    </source>
</evidence>
<dbReference type="PANTHER" id="PTHR32305">
    <property type="match status" value="1"/>
</dbReference>
<dbReference type="InterPro" id="IPR031325">
    <property type="entry name" value="RHS_repeat"/>
</dbReference>
<evidence type="ECO:0000256" key="1">
    <source>
        <dbReference type="ARBA" id="ARBA00022737"/>
    </source>
</evidence>
<protein>
    <submittedName>
        <fullName evidence="4">RHS repeat protein</fullName>
    </submittedName>
</protein>
<proteinExistence type="predicted"/>
<dbReference type="InterPro" id="IPR022385">
    <property type="entry name" value="Rhs_assc_core"/>
</dbReference>
<evidence type="ECO:0000259" key="3">
    <source>
        <dbReference type="Pfam" id="PF25023"/>
    </source>
</evidence>
<evidence type="ECO:0000313" key="4">
    <source>
        <dbReference type="EMBL" id="MBT2135787.1"/>
    </source>
</evidence>
<name>A0ABS5W8X3_9SPHN</name>
<accession>A0ABS5W8X3</accession>
<keyword evidence="1" id="KW-0677">Repeat</keyword>
<feature type="region of interest" description="Disordered" evidence="2">
    <location>
        <begin position="1328"/>
        <end position="1350"/>
    </location>
</feature>
<dbReference type="Pfam" id="PF05593">
    <property type="entry name" value="RHS_repeat"/>
    <property type="match status" value="3"/>
</dbReference>
<dbReference type="NCBIfam" id="TIGR03696">
    <property type="entry name" value="Rhs_assc_core"/>
    <property type="match status" value="1"/>
</dbReference>
<dbReference type="EMBL" id="JAHFVK010000003">
    <property type="protein sequence ID" value="MBT2135787.1"/>
    <property type="molecule type" value="Genomic_DNA"/>
</dbReference>
<gene>
    <name evidence="4" type="ORF">KK137_15720</name>
</gene>
<dbReference type="InterPro" id="IPR056823">
    <property type="entry name" value="TEN-like_YD-shell"/>
</dbReference>
<dbReference type="PANTHER" id="PTHR32305:SF15">
    <property type="entry name" value="PROTEIN RHSA-RELATED"/>
    <property type="match status" value="1"/>
</dbReference>
<feature type="domain" description="Teneurin-like YD-shell" evidence="3">
    <location>
        <begin position="709"/>
        <end position="860"/>
    </location>
</feature>
<dbReference type="Gene3D" id="2.180.10.10">
    <property type="entry name" value="RHS repeat-associated core"/>
    <property type="match status" value="3"/>
</dbReference>
<dbReference type="InterPro" id="IPR050708">
    <property type="entry name" value="T6SS_VgrG/RHS"/>
</dbReference>
<organism evidence="4 5">
    <name type="scientific">Croceibacterium selenioxidans</name>
    <dbReference type="NCBI Taxonomy" id="2838833"/>
    <lineage>
        <taxon>Bacteria</taxon>
        <taxon>Pseudomonadati</taxon>
        <taxon>Pseudomonadota</taxon>
        <taxon>Alphaproteobacteria</taxon>
        <taxon>Sphingomonadales</taxon>
        <taxon>Erythrobacteraceae</taxon>
        <taxon>Croceibacterium</taxon>
    </lineage>
</organism>